<evidence type="ECO:0000313" key="1">
    <source>
        <dbReference type="Proteomes" id="UP000790787"/>
    </source>
</evidence>
<dbReference type="Proteomes" id="UP000790787">
    <property type="component" value="Unplaced"/>
</dbReference>
<dbReference type="RefSeq" id="XP_075104692.1">
    <property type="nucleotide sequence ID" value="XM_075248591.1"/>
</dbReference>
<proteinExistence type="predicted"/>
<sequence>MKDISVPLQFADKSTKKPKGIIENVLVRVDKFVFLVDFIVLEMKKFPDEPIILGRPFLSTGRAIIDVHQGQLILRVDEERVIFDMQKILRFSGDEASSSCFYIDMISDLEDEFKDDQLISDSMERCLTKSDTTQDDDPTIRKETERLENDSNDKEMQSEEVQPKIELKVLPSHLKYVYLEQELFLVIISSSLTAEQEERLIQVLKAHKGALGSGEKEIVKLLAACIIYPISDSPWVSLVQVVPKKRGMAVIKNENNELIPTRTVTAWRVCIDYRRLNDATRKDHFPLPFIDQMLERIAGYGFTVFLIVIQGDCMIAFDTLKEKLSIAPVVVSPDWSQPFEVMCDASDTLIRSVLGQRKDKIFHPIYYTSRTLNEAQLNYATTEKELLAVVFAFDKFCSYLIGTKVTVFTDHAALKYLLAKKDARPRLLRWILLLQEFDLKIKDKKGTENQVADHLSRLEDPSLKFNEIKEEFPDEHIFSVDSIVTQPPWFADIVNYLVGRWTPQDLSYKQRKKLISDAKYYLWNEPYLFKICADNTIKRCVPEEEMTKILYHCHDGAIGGHYAANRRTFKVLEARFFWPTLFKDARAYVA</sequence>
<name>A0AC58U5D6_TOBAC</name>
<keyword evidence="1" id="KW-1185">Reference proteome</keyword>
<reference evidence="2" key="1">
    <citation type="submission" date="2025-08" db="UniProtKB">
        <authorList>
            <consortium name="RefSeq"/>
        </authorList>
    </citation>
    <scope>IDENTIFICATION</scope>
    <source>
        <tissue evidence="2">Leaf</tissue>
    </source>
</reference>
<evidence type="ECO:0000313" key="2">
    <source>
        <dbReference type="RefSeq" id="XP_075104692.1"/>
    </source>
</evidence>
<gene>
    <name evidence="2" type="primary">LOC142178840</name>
</gene>
<accession>A0AC58U5D6</accession>
<protein>
    <submittedName>
        <fullName evidence="2">Uncharacterized protein LOC142178840</fullName>
    </submittedName>
</protein>
<organism evidence="1 2">
    <name type="scientific">Nicotiana tabacum</name>
    <name type="common">Common tobacco</name>
    <dbReference type="NCBI Taxonomy" id="4097"/>
    <lineage>
        <taxon>Eukaryota</taxon>
        <taxon>Viridiplantae</taxon>
        <taxon>Streptophyta</taxon>
        <taxon>Embryophyta</taxon>
        <taxon>Tracheophyta</taxon>
        <taxon>Spermatophyta</taxon>
        <taxon>Magnoliopsida</taxon>
        <taxon>eudicotyledons</taxon>
        <taxon>Gunneridae</taxon>
        <taxon>Pentapetalae</taxon>
        <taxon>asterids</taxon>
        <taxon>lamiids</taxon>
        <taxon>Solanales</taxon>
        <taxon>Solanaceae</taxon>
        <taxon>Nicotianoideae</taxon>
        <taxon>Nicotianeae</taxon>
        <taxon>Nicotiana</taxon>
    </lineage>
</organism>